<feature type="compositionally biased region" description="Low complexity" evidence="1">
    <location>
        <begin position="39"/>
        <end position="55"/>
    </location>
</feature>
<evidence type="ECO:0000313" key="3">
    <source>
        <dbReference type="Proteomes" id="UP000224634"/>
    </source>
</evidence>
<dbReference type="PANTHER" id="PTHR38700:SF1">
    <property type="entry name" value="PH DOMAIN-CONTAINING PROTEIN"/>
    <property type="match status" value="1"/>
</dbReference>
<feature type="compositionally biased region" description="Low complexity" evidence="1">
    <location>
        <begin position="737"/>
        <end position="750"/>
    </location>
</feature>
<evidence type="ECO:0000313" key="2">
    <source>
        <dbReference type="EMBL" id="PGG99803.1"/>
    </source>
</evidence>
<dbReference type="InterPro" id="IPR029071">
    <property type="entry name" value="Ubiquitin-like_domsf"/>
</dbReference>
<name>A0A2B7WKA7_POLH7</name>
<feature type="region of interest" description="Disordered" evidence="1">
    <location>
        <begin position="594"/>
        <end position="630"/>
    </location>
</feature>
<organism evidence="2 3">
    <name type="scientific">Polytolypa hystricis (strain UAMH7299)</name>
    <dbReference type="NCBI Taxonomy" id="1447883"/>
    <lineage>
        <taxon>Eukaryota</taxon>
        <taxon>Fungi</taxon>
        <taxon>Dikarya</taxon>
        <taxon>Ascomycota</taxon>
        <taxon>Pezizomycotina</taxon>
        <taxon>Eurotiomycetes</taxon>
        <taxon>Eurotiomycetidae</taxon>
        <taxon>Onygenales</taxon>
        <taxon>Onygenales incertae sedis</taxon>
        <taxon>Polytolypa</taxon>
    </lineage>
</organism>
<feature type="region of interest" description="Disordered" evidence="1">
    <location>
        <begin position="1069"/>
        <end position="1092"/>
    </location>
</feature>
<feature type="region of interest" description="Disordered" evidence="1">
    <location>
        <begin position="340"/>
        <end position="360"/>
    </location>
</feature>
<protein>
    <recommendedName>
        <fullName evidence="4">PH domain-containing protein</fullName>
    </recommendedName>
</protein>
<dbReference type="PANTHER" id="PTHR38700">
    <property type="entry name" value="YALI0E22418P"/>
    <property type="match status" value="1"/>
</dbReference>
<feature type="compositionally biased region" description="Polar residues" evidence="1">
    <location>
        <begin position="1"/>
        <end position="13"/>
    </location>
</feature>
<accession>A0A2B7WKA7</accession>
<reference evidence="2 3" key="1">
    <citation type="submission" date="2017-10" db="EMBL/GenBank/DDBJ databases">
        <title>Comparative genomics in systemic dimorphic fungi from Ajellomycetaceae.</title>
        <authorList>
            <person name="Munoz J.F."/>
            <person name="Mcewen J.G."/>
            <person name="Clay O.K."/>
            <person name="Cuomo C.A."/>
        </authorList>
    </citation>
    <scope>NUCLEOTIDE SEQUENCE [LARGE SCALE GENOMIC DNA]</scope>
    <source>
        <strain evidence="2 3">UAMH7299</strain>
    </source>
</reference>
<dbReference type="STRING" id="1447883.A0A2B7WKA7"/>
<evidence type="ECO:0008006" key="4">
    <source>
        <dbReference type="Google" id="ProtNLM"/>
    </source>
</evidence>
<feature type="compositionally biased region" description="Basic and acidic residues" evidence="1">
    <location>
        <begin position="178"/>
        <end position="205"/>
    </location>
</feature>
<dbReference type="SUPFAM" id="SSF54236">
    <property type="entry name" value="Ubiquitin-like"/>
    <property type="match status" value="1"/>
</dbReference>
<sequence length="1092" mass="117840">MDVQSRPMTSHSAASDPHHPTSPVQAPQKFSRYRSVRKAAAAAAATAANNNGSAAVLGTGSNAPPPVPSLPTETIAADRNMAGGDKPRTENASIRRSMSRYRHAKPGATRGASAVPPPPPLPQLVTAVQNLPTTTVPATTMRAEESGKSWKQDNIVQRDGYTSPQEQEVQSPRRLRALKTEDTSYSRDSVDRPTEELSTERETTHPETNVDTTMARKRLSKPRVDIDIARANARPPRTPGDVVTSPTSPFQLRSPQLEIQRRTEDELLANKRATERHYGISNDNGAEGKMVQSAKSVKTKGGGLLSRMKVLDTSAGSKLNGNKGSLKELISSPQLIDSSQLIGGSGSSSKDNAAPADDTPISAVNAGERRVLVTCKRSFITLPITPTTQVQDLLYSAANCLSENIDVRASVLLESFKQLGLERPLRKYEHVRDVMNSWDNDSQNQLIVAPVAEYPRATDLESKTAPKKQPLDSTFYLHHSQKPGKWEKRFVTLRADGQVLVSKKEKKEGSSESTNICHVSDFDIYTPTHREARKLKPPKKVCFAVKSQQKSIMFLSTENFVHFFATNDGDVAAKFYAAVQQWRSWYLVNVMGEGSKDNEKKSGKPEAKPSSSSSKANTRGAGHQQVTSTASIPYQLGTFKPLLDMDMSRWDSDNYDSRPESPMSPVHEKQQQYIHSSPAKSTVSRKTTKTSSRRPSTARTHHIPTTTTTSPHITSTKLPPLDIDHKNIKIKSRGRSRTTTSANNNSSNTAPAVPDPSEPFSSTGLLGRTYMQRKEAQQEREKDAGASNNNNNNPFSAHGLLTKIGASEPSSPSYNHHTHLTRHAADIPSTATSSRTNTMKTTQHPDFHTNASAAFHRSKSLHQKQAKPLIDLTPIYKEPPQHARKGRGVNNLDSGKPLVEAATGPELPPGAIVIPSATTWQRKASAPAPQWSGTVVRAGSGSGPHGGGGQGPSSPRGALRQRSNTARSLHRGGGGQPPPPDLSFLHSPPLPQTTTTTPITPIAVPDGSDGPIFAPSGLLARSDRFFAGSQGSAVTGRGVATGDRYAVGRPMIDLRAESAFADGSLLRGVEEGGDGGGRPLGVGRVVIDRSKE</sequence>
<feature type="region of interest" description="Disordered" evidence="1">
    <location>
        <begin position="650"/>
        <end position="845"/>
    </location>
</feature>
<dbReference type="Proteomes" id="UP000224634">
    <property type="component" value="Unassembled WGS sequence"/>
</dbReference>
<dbReference type="OrthoDB" id="6235964at2759"/>
<feature type="compositionally biased region" description="Gly residues" evidence="1">
    <location>
        <begin position="940"/>
        <end position="951"/>
    </location>
</feature>
<dbReference type="InterPro" id="IPR011993">
    <property type="entry name" value="PH-like_dom_sf"/>
</dbReference>
<dbReference type="AlphaFoldDB" id="A0A2B7WKA7"/>
<feature type="compositionally biased region" description="Basic and acidic residues" evidence="1">
    <location>
        <begin position="772"/>
        <end position="784"/>
    </location>
</feature>
<dbReference type="Gene3D" id="2.30.29.30">
    <property type="entry name" value="Pleckstrin-homology domain (PH domain)/Phosphotyrosine-binding domain (PTB)"/>
    <property type="match status" value="1"/>
</dbReference>
<evidence type="ECO:0000256" key="1">
    <source>
        <dbReference type="SAM" id="MobiDB-lite"/>
    </source>
</evidence>
<comment type="caution">
    <text evidence="2">The sequence shown here is derived from an EMBL/GenBank/DDBJ whole genome shotgun (WGS) entry which is preliminary data.</text>
</comment>
<feature type="compositionally biased region" description="Basic and acidic residues" evidence="1">
    <location>
        <begin position="594"/>
        <end position="607"/>
    </location>
</feature>
<gene>
    <name evidence="2" type="ORF">AJ80_09286</name>
</gene>
<feature type="region of interest" description="Disordered" evidence="1">
    <location>
        <begin position="1"/>
        <end position="125"/>
    </location>
</feature>
<dbReference type="EMBL" id="PDNA01000264">
    <property type="protein sequence ID" value="PGG99803.1"/>
    <property type="molecule type" value="Genomic_DNA"/>
</dbReference>
<feature type="compositionally biased region" description="Low complexity" evidence="1">
    <location>
        <begin position="992"/>
        <end position="1001"/>
    </location>
</feature>
<feature type="region of interest" description="Disordered" evidence="1">
    <location>
        <begin position="139"/>
        <end position="225"/>
    </location>
</feature>
<keyword evidence="3" id="KW-1185">Reference proteome</keyword>
<feature type="compositionally biased region" description="Basic and acidic residues" evidence="1">
    <location>
        <begin position="650"/>
        <end position="659"/>
    </location>
</feature>
<feature type="compositionally biased region" description="Polar residues" evidence="1">
    <location>
        <begin position="152"/>
        <end position="170"/>
    </location>
</feature>
<feature type="compositionally biased region" description="Low complexity" evidence="1">
    <location>
        <begin position="693"/>
        <end position="716"/>
    </location>
</feature>
<proteinExistence type="predicted"/>
<feature type="region of interest" description="Disordered" evidence="1">
    <location>
        <begin position="879"/>
        <end position="1008"/>
    </location>
</feature>
<feature type="compositionally biased region" description="Polar residues" evidence="1">
    <location>
        <begin position="829"/>
        <end position="845"/>
    </location>
</feature>
<feature type="compositionally biased region" description="Basic and acidic residues" evidence="1">
    <location>
        <begin position="142"/>
        <end position="151"/>
    </location>
</feature>